<protein>
    <submittedName>
        <fullName evidence="1">Uncharacterized protein</fullName>
    </submittedName>
</protein>
<dbReference type="Proteomes" id="UP001165065">
    <property type="component" value="Unassembled WGS sequence"/>
</dbReference>
<accession>A0A9W7GE66</accession>
<reference evidence="2" key="1">
    <citation type="journal article" date="2023" name="Commun. Biol.">
        <title>Genome analysis of Parmales, the sister group of diatoms, reveals the evolutionary specialization of diatoms from phago-mixotrophs to photoautotrophs.</title>
        <authorList>
            <person name="Ban H."/>
            <person name="Sato S."/>
            <person name="Yoshikawa S."/>
            <person name="Yamada K."/>
            <person name="Nakamura Y."/>
            <person name="Ichinomiya M."/>
            <person name="Sato N."/>
            <person name="Blanc-Mathieu R."/>
            <person name="Endo H."/>
            <person name="Kuwata A."/>
            <person name="Ogata H."/>
        </authorList>
    </citation>
    <scope>NUCLEOTIDE SEQUENCE [LARGE SCALE GENOMIC DNA]</scope>
</reference>
<organism evidence="1 2">
    <name type="scientific">Triparma columacea</name>
    <dbReference type="NCBI Taxonomy" id="722753"/>
    <lineage>
        <taxon>Eukaryota</taxon>
        <taxon>Sar</taxon>
        <taxon>Stramenopiles</taxon>
        <taxon>Ochrophyta</taxon>
        <taxon>Bolidophyceae</taxon>
        <taxon>Parmales</taxon>
        <taxon>Triparmaceae</taxon>
        <taxon>Triparma</taxon>
    </lineage>
</organism>
<name>A0A9W7GE66_9STRA</name>
<dbReference type="AlphaFoldDB" id="A0A9W7GE66"/>
<feature type="non-terminal residue" evidence="1">
    <location>
        <position position="1"/>
    </location>
</feature>
<keyword evidence="2" id="KW-1185">Reference proteome</keyword>
<evidence type="ECO:0000313" key="2">
    <source>
        <dbReference type="Proteomes" id="UP001165065"/>
    </source>
</evidence>
<gene>
    <name evidence="1" type="ORF">TrCOL_g11922</name>
</gene>
<comment type="caution">
    <text evidence="1">The sequence shown here is derived from an EMBL/GenBank/DDBJ whole genome shotgun (WGS) entry which is preliminary data.</text>
</comment>
<sequence length="294" mass="32773">RGMGPNGEEGEGGYVVNERYLDFSPEKSPLYDALRTVFSGFAGEEGKRGGEQEAYRRYHELYCLTDAVKHGVMSYLLGCDLVRMVADCKEERERREKLMEKEDIDEIGRLLGGGSGDSVALERAIALYRLIDTVGHRGPDGVFWERLVIMNEGGRRATDNLTGRAEGSQDVLNGLWSDAGDESGFTRPGGIVVKGENGLRVSFTTFIAKLVLWLGEKAGRWPCFDGWLSVEGHTVELGLDRDGVAGNADGTGGSSRWRIQQEVERRLKDEVERVSGDLIISFFVRHIIQMWIHR</sequence>
<proteinExistence type="predicted"/>
<evidence type="ECO:0000313" key="1">
    <source>
        <dbReference type="EMBL" id="GMI41677.1"/>
    </source>
</evidence>
<dbReference type="EMBL" id="BRYA01001320">
    <property type="protein sequence ID" value="GMI41677.1"/>
    <property type="molecule type" value="Genomic_DNA"/>
</dbReference>